<dbReference type="OrthoDB" id="9149558at2"/>
<feature type="domain" description="Solute-binding protein family 3/N-terminal" evidence="5">
    <location>
        <begin position="33"/>
        <end position="283"/>
    </location>
</feature>
<keyword evidence="3 4" id="KW-0732">Signal</keyword>
<evidence type="ECO:0000313" key="7">
    <source>
        <dbReference type="Proteomes" id="UP000199460"/>
    </source>
</evidence>
<feature type="chain" id="PRO_5011793545" evidence="4">
    <location>
        <begin position="23"/>
        <end position="297"/>
    </location>
</feature>
<dbReference type="SUPFAM" id="SSF53850">
    <property type="entry name" value="Periplasmic binding protein-like II"/>
    <property type="match status" value="1"/>
</dbReference>
<dbReference type="InterPro" id="IPR051455">
    <property type="entry name" value="Bact_solute-bind_prot3"/>
</dbReference>
<dbReference type="GO" id="GO:0030288">
    <property type="term" value="C:outer membrane-bounded periplasmic space"/>
    <property type="evidence" value="ECO:0007669"/>
    <property type="project" value="TreeGrafter"/>
</dbReference>
<keyword evidence="7" id="KW-1185">Reference proteome</keyword>
<organism evidence="6 7">
    <name type="scientific">Ectopseudomonas guguanensis</name>
    <dbReference type="NCBI Taxonomy" id="1198456"/>
    <lineage>
        <taxon>Bacteria</taxon>
        <taxon>Pseudomonadati</taxon>
        <taxon>Pseudomonadota</taxon>
        <taxon>Gammaproteobacteria</taxon>
        <taxon>Pseudomonadales</taxon>
        <taxon>Pseudomonadaceae</taxon>
        <taxon>Ectopseudomonas</taxon>
    </lineage>
</organism>
<dbReference type="GeneID" id="300933905"/>
<protein>
    <submittedName>
        <fullName evidence="6">Polar amino acid transport system substrate-binding protein</fullName>
    </submittedName>
</protein>
<dbReference type="AlphaFoldDB" id="A0A1H0XGK8"/>
<accession>A0A1H0XGK8</accession>
<evidence type="ECO:0000313" key="6">
    <source>
        <dbReference type="EMBL" id="SDQ02084.1"/>
    </source>
</evidence>
<dbReference type="Proteomes" id="UP000199460">
    <property type="component" value="Unassembled WGS sequence"/>
</dbReference>
<dbReference type="GO" id="GO:0005576">
    <property type="term" value="C:extracellular region"/>
    <property type="evidence" value="ECO:0007669"/>
    <property type="project" value="TreeGrafter"/>
</dbReference>
<proteinExistence type="inferred from homology"/>
<dbReference type="SMART" id="SM00062">
    <property type="entry name" value="PBPb"/>
    <property type="match status" value="1"/>
</dbReference>
<reference evidence="7" key="1">
    <citation type="submission" date="2016-10" db="EMBL/GenBank/DDBJ databases">
        <authorList>
            <person name="Varghese N."/>
            <person name="Submissions S."/>
        </authorList>
    </citation>
    <scope>NUCLEOTIDE SEQUENCE [LARGE SCALE GENOMIC DNA]</scope>
    <source>
        <strain evidence="7">JCM 18416</strain>
    </source>
</reference>
<comment type="similarity">
    <text evidence="1">Belongs to the bacterial solute-binding protein 3 family.</text>
</comment>
<evidence type="ECO:0000259" key="5">
    <source>
        <dbReference type="SMART" id="SM00062"/>
    </source>
</evidence>
<name>A0A1H0XGK8_9GAMM</name>
<dbReference type="PANTHER" id="PTHR30085">
    <property type="entry name" value="AMINO ACID ABC TRANSPORTER PERMEASE"/>
    <property type="match status" value="1"/>
</dbReference>
<dbReference type="InterPro" id="IPR001638">
    <property type="entry name" value="Solute-binding_3/MltF_N"/>
</dbReference>
<dbReference type="Gene3D" id="3.40.190.10">
    <property type="entry name" value="Periplasmic binding protein-like II"/>
    <property type="match status" value="2"/>
</dbReference>
<gene>
    <name evidence="6" type="ORF">SAMN05216213_116117</name>
</gene>
<dbReference type="Pfam" id="PF00497">
    <property type="entry name" value="SBP_bac_3"/>
    <property type="match status" value="1"/>
</dbReference>
<sequence>MPIRYLARLLFLCAWLPIAAHSATLERIRENAEFVLGFVPGDLPFSDGDARQASGYSIDLCHQVADLIREQLAMPELQVRYVPLSTTDILDAVAEARVDILCSPLVESLERRRRVSFSLSIFTAGLGVVVRQGAPATLTLPLKGETAYRGPTWRATINQGLSRHSFAVMKGTVSVDWAQNRIRQLGLQSRLIEVDSNQEGIEQVVTGQIDAFFADRLVLLNYQARHPQGAQLWIPERLFAVEPVAMPLARDDEDFRLLVDTALSRLNRSEEGEALYRRYFGDLSEQGRMMLRLNSRP</sequence>
<dbReference type="RefSeq" id="WP_090434302.1">
    <property type="nucleotide sequence ID" value="NZ_FNJJ01000016.1"/>
</dbReference>
<feature type="signal peptide" evidence="4">
    <location>
        <begin position="1"/>
        <end position="22"/>
    </location>
</feature>
<evidence type="ECO:0000256" key="4">
    <source>
        <dbReference type="SAM" id="SignalP"/>
    </source>
</evidence>
<dbReference type="PANTHER" id="PTHR30085:SF6">
    <property type="entry name" value="ABC TRANSPORTER GLUTAMINE-BINDING PROTEIN GLNH"/>
    <property type="match status" value="1"/>
</dbReference>
<evidence type="ECO:0000256" key="2">
    <source>
        <dbReference type="ARBA" id="ARBA00022448"/>
    </source>
</evidence>
<dbReference type="GO" id="GO:0006865">
    <property type="term" value="P:amino acid transport"/>
    <property type="evidence" value="ECO:0007669"/>
    <property type="project" value="TreeGrafter"/>
</dbReference>
<dbReference type="CDD" id="cd13688">
    <property type="entry name" value="PBP2_GltI_DEBP"/>
    <property type="match status" value="1"/>
</dbReference>
<dbReference type="EMBL" id="FNJJ01000016">
    <property type="protein sequence ID" value="SDQ02084.1"/>
    <property type="molecule type" value="Genomic_DNA"/>
</dbReference>
<keyword evidence="2" id="KW-0813">Transport</keyword>
<evidence type="ECO:0000256" key="1">
    <source>
        <dbReference type="ARBA" id="ARBA00010333"/>
    </source>
</evidence>
<evidence type="ECO:0000256" key="3">
    <source>
        <dbReference type="ARBA" id="ARBA00022729"/>
    </source>
</evidence>